<evidence type="ECO:0000259" key="1">
    <source>
        <dbReference type="SMART" id="SM01008"/>
    </source>
</evidence>
<dbReference type="PIRSF" id="PIRSF036389">
    <property type="entry name" value="IOR_B"/>
    <property type="match status" value="1"/>
</dbReference>
<dbReference type="STRING" id="880070.Cycma_0987"/>
<dbReference type="InterPro" id="IPR006311">
    <property type="entry name" value="TAT_signal"/>
</dbReference>
<dbReference type="GO" id="GO:0016491">
    <property type="term" value="F:oxidoreductase activity"/>
    <property type="evidence" value="ECO:0007669"/>
    <property type="project" value="InterPro"/>
</dbReference>
<dbReference type="HOGENOM" id="CLU_013917_0_0_10"/>
<dbReference type="Proteomes" id="UP000001635">
    <property type="component" value="Chromosome"/>
</dbReference>
<dbReference type="InterPro" id="IPR000674">
    <property type="entry name" value="Ald_Oxase/Xan_DH_a/b"/>
</dbReference>
<accession>G0IUJ6</accession>
<dbReference type="eggNOG" id="COG1529">
    <property type="taxonomic scope" value="Bacteria"/>
</dbReference>
<dbReference type="PROSITE" id="PS51318">
    <property type="entry name" value="TAT"/>
    <property type="match status" value="1"/>
</dbReference>
<keyword evidence="3" id="KW-1185">Reference proteome</keyword>
<dbReference type="PANTHER" id="PTHR47495">
    <property type="entry name" value="ALDEHYDE DEHYDROGENASE"/>
    <property type="match status" value="1"/>
</dbReference>
<proteinExistence type="predicted"/>
<organism evidence="2 3">
    <name type="scientific">Cyclobacterium marinum (strain ATCC 25205 / DSM 745 / LMG 13164 / NCIMB 1802)</name>
    <name type="common">Flectobacillus marinus</name>
    <dbReference type="NCBI Taxonomy" id="880070"/>
    <lineage>
        <taxon>Bacteria</taxon>
        <taxon>Pseudomonadati</taxon>
        <taxon>Bacteroidota</taxon>
        <taxon>Cytophagia</taxon>
        <taxon>Cytophagales</taxon>
        <taxon>Cyclobacteriaceae</taxon>
        <taxon>Cyclobacterium</taxon>
    </lineage>
</organism>
<feature type="domain" description="Aldehyde oxidase/xanthine dehydrogenase a/b hammerhead" evidence="1">
    <location>
        <begin position="224"/>
        <end position="301"/>
    </location>
</feature>
<dbReference type="InterPro" id="IPR052516">
    <property type="entry name" value="N-heterocyclic_Hydroxylase"/>
</dbReference>
<dbReference type="SUPFAM" id="SSF56003">
    <property type="entry name" value="Molybdenum cofactor-binding domain"/>
    <property type="match status" value="2"/>
</dbReference>
<dbReference type="EMBL" id="CP002955">
    <property type="protein sequence ID" value="AEL24759.1"/>
    <property type="molecule type" value="Genomic_DNA"/>
</dbReference>
<dbReference type="InterPro" id="IPR037165">
    <property type="entry name" value="AldOxase/xan_DH_Mopterin-bd_sf"/>
</dbReference>
<dbReference type="Pfam" id="PF02738">
    <property type="entry name" value="MoCoBD_1"/>
    <property type="match status" value="1"/>
</dbReference>
<evidence type="ECO:0000313" key="2">
    <source>
        <dbReference type="EMBL" id="AEL24759.1"/>
    </source>
</evidence>
<evidence type="ECO:0000313" key="3">
    <source>
        <dbReference type="Proteomes" id="UP000001635"/>
    </source>
</evidence>
<dbReference type="Gene3D" id="3.90.1170.50">
    <property type="entry name" value="Aldehyde oxidase/xanthine dehydrogenase, a/b hammerhead"/>
    <property type="match status" value="1"/>
</dbReference>
<dbReference type="SMART" id="SM01008">
    <property type="entry name" value="Ald_Xan_dh_C"/>
    <property type="match status" value="1"/>
</dbReference>
<name>G0IUJ6_CYCMS</name>
<gene>
    <name evidence="2" type="ordered locus">Cycma_0987</name>
</gene>
<dbReference type="Pfam" id="PF20256">
    <property type="entry name" value="MoCoBD_2"/>
    <property type="match status" value="2"/>
</dbReference>
<protein>
    <submittedName>
        <fullName evidence="2">Aldehyde oxidase and xanthine dehydrogenase molybdopterin binding protein</fullName>
    </submittedName>
</protein>
<dbReference type="AlphaFoldDB" id="G0IUJ6"/>
<dbReference type="InterPro" id="IPR008274">
    <property type="entry name" value="AldOxase/xan_DH_MoCoBD1"/>
</dbReference>
<dbReference type="InterPro" id="IPR012368">
    <property type="entry name" value="OxRdtase_Mopterin-bd_su_IorB"/>
</dbReference>
<dbReference type="PANTHER" id="PTHR47495:SF1">
    <property type="entry name" value="BLL3820 PROTEIN"/>
    <property type="match status" value="1"/>
</dbReference>
<reference evidence="3" key="1">
    <citation type="submission" date="2011-07" db="EMBL/GenBank/DDBJ databases">
        <title>The complete genome of Cyclobacterium marinum DSM 745.</title>
        <authorList>
            <person name="Lucas S."/>
            <person name="Han J."/>
            <person name="Lapidus A."/>
            <person name="Bruce D."/>
            <person name="Goodwin L."/>
            <person name="Pitluck S."/>
            <person name="Peters L."/>
            <person name="Kyrpides N."/>
            <person name="Mavromatis K."/>
            <person name="Ivanova N."/>
            <person name="Ovchinnikova G."/>
            <person name="Chertkov O."/>
            <person name="Detter J.C."/>
            <person name="Tapia R."/>
            <person name="Han C."/>
            <person name="Land M."/>
            <person name="Hauser L."/>
            <person name="Markowitz V."/>
            <person name="Cheng J.-F."/>
            <person name="Hugenholtz P."/>
            <person name="Woyke T."/>
            <person name="Wu D."/>
            <person name="Tindall B."/>
            <person name="Schuetze A."/>
            <person name="Brambilla E."/>
            <person name="Klenk H.-P."/>
            <person name="Eisen J.A."/>
        </authorList>
    </citation>
    <scope>NUCLEOTIDE SEQUENCE [LARGE SCALE GENOMIC DNA]</scope>
    <source>
        <strain evidence="3">ATCC 25205 / DSM 745 / LMG 13164 / NCIMB 1802</strain>
    </source>
</reference>
<dbReference type="RefSeq" id="WP_014019056.1">
    <property type="nucleotide sequence ID" value="NC_015914.1"/>
</dbReference>
<dbReference type="OrthoDB" id="605889at2"/>
<dbReference type="KEGG" id="cmr:Cycma_0987"/>
<dbReference type="InterPro" id="IPR046867">
    <property type="entry name" value="AldOxase/xan_DH_MoCoBD2"/>
</dbReference>
<dbReference type="Gene3D" id="3.30.365.10">
    <property type="entry name" value="Aldehyde oxidase/xanthine dehydrogenase, molybdopterin binding domain"/>
    <property type="match status" value="3"/>
</dbReference>
<sequence length="709" mass="77101">MTPNPDKYLFPTLSDWKSSEGGMSRRKFFKLMGAGAATYILFTDVFVSTAATADDKFEFPDKDLISSWIHISDAGKITVFTGKVEIGQNIRTSLSQVVAEELSVAPQEIKMIMGDTSLTPYDRGTYGSLTTLQISPILRLAAANLKGILLEEAETVLGVATSQLQLKDGKVLDVGSAKSVDFGALLSGKKVLRKINKDVSTIAPAKWKVAGQSISKINGKDFINGSHKYVSDMVLPNMVYGKILRAPAYGAKLLHVETTNAEKIPGVMLVRDGDFIGLVADSPGKAAMALAAIDCTWGEGALVERAELFEHLIKTSKEGKSKSKSLEDSYEGASLKINQRFEIDYIAHVPLETRAAIAHWKDGEVEVWAGTQRPFGLHEDLAKEFGLPLNKIRVHVPDTGSGYGGKQSSDVGIEAAKLSKKAGRPVKVCWTREEEFKWAYFRPAGVIEVKASVNQGKINTWEFHNYNSGAAGIDFPYSGAQEHLEYHRSSSPLRQGSYRALSSTANIFAIESIVNDLARDLKYDPLQFRIAHLEKPRLIDVIKAGAEAFGWGKEKSQAETGYGMACGTVKGGFVATFVEVKVESESRKLNVRRVVTAFECGVIINPRHLKSQVVGCVLQGLGGALFEAVDFKDAKLTNPGLTSYRVPRFSDVPEMKVILLNREDLPSSGAGEAPIVCIAPALRNAIQDACGVKLYKLPMLPSGVVPDHT</sequence>